<sequence>MATEMLSEPCVEFVGVWATWDGVQDHPAKVQPVPNTRIPILRDSDPNIKAICLRRTIRLENPAVKLGNDARCRRSSTGGGSVELSDFDVAEMRLIGSPVNDPPRSIRRHIFPKVTERKGLIERKDSPMLLVDPDSGASEGSVAARHVDAHTPQDIVPDTAPKGRPSDRSSESTPHTKLGDSRSLRDDMGPLLSVVEDPNRSDRIRFVVLPDDKRFASGSTAEISLPSGPSSTVGGGDGDTTSAGGEVNALVAGSLKQKVRNAGSKAESTAEESNVHMTANRKAPETKGCDQRTKGSCSKPGPLLEVKNPSSSTPPQELRATNRKAASQSKKAPWKSPSQEDYTAASKTSPNKLGSLRQSAKESRQSCLQQSRGSRSSAASPRSTQSEKSPFPSRRGGRTVGRSSGSVFNLFMDDSCTDELVSLQRKPRLRHPWSGEDPSTPTKDGSGSQSNSLDFQFTPETAQRPDSQEILEITDKLQSSTGDDFELELLSPVRKEWARLVESSNEAPPQDLCPLNAPILLYDSDFSGSPNSTHSHILGPFTIVKGGVLFACFPAECIHSTLQLEFEATIAIADVARNRWSSLEIPGLPWSEKTMSRAALIIEDERRDSIFQFRTPTFDEKFLHRSNSSIVGKFDLREPLQILFRKKQEIQRLADFEIVLGTHISLAYDVVSGINSHYSLTLYISGLDGRALDVYADRVCIEFTIRNGPRDILAYSIRREKSSQQLTPSDQVDETGGRKVIVMCDAADVGCPITIDFGVGLGYISRSTEAPFIQPKIGEGRVTEETITIAEIPPPLRASFSCDDSRSAWLHAQHPASNTTLPGLHKFIRNVSTEVPENGFHLNLFLLDNYYFHDICLNMDDRLAPISSLRVLIYEAPRAEITQCGQSLLECEMLIDYEVQEGRLSRELIEFVANGWRPSYALVNGRVAEKGQFYETSEGEVAFLRSDKILPGEIVSLKLYWTMRPDSQHRRCDKSDQGLEHQHHRYEIPWVDERAVYRISVGCDIEKAVITGRNGPGQYFRYTAMKGWVRKLPFMFFDPHIALEVPCMDLVDPPLKPTKLVDHHTRHSHRRNLWSLSKGNFLLMLTTVFCIAFLLYFKEPGRLTPDGEPLMGHLGFFGQRQSTPVRGDFSTITGDNREGEETVAQSGGLFLGNGEFLPDGQHTLQEEGNESRPGDALADSIGRVFCSIRGC</sequence>
<evidence type="ECO:0000313" key="2">
    <source>
        <dbReference type="EMBL" id="KAH0551780.1"/>
    </source>
</evidence>
<feature type="compositionally biased region" description="Basic and acidic residues" evidence="1">
    <location>
        <begin position="177"/>
        <end position="188"/>
    </location>
</feature>
<dbReference type="Proteomes" id="UP000750711">
    <property type="component" value="Unassembled WGS sequence"/>
</dbReference>
<evidence type="ECO:0000256" key="1">
    <source>
        <dbReference type="SAM" id="MobiDB-lite"/>
    </source>
</evidence>
<protein>
    <submittedName>
        <fullName evidence="2">Uncharacterized protein</fullName>
    </submittedName>
</protein>
<feature type="region of interest" description="Disordered" evidence="1">
    <location>
        <begin position="427"/>
        <end position="454"/>
    </location>
</feature>
<dbReference type="EMBL" id="JAGHQM010001780">
    <property type="protein sequence ID" value="KAH0551780.1"/>
    <property type="molecule type" value="Genomic_DNA"/>
</dbReference>
<feature type="compositionally biased region" description="Low complexity" evidence="1">
    <location>
        <begin position="369"/>
        <end position="386"/>
    </location>
</feature>
<feature type="compositionally biased region" description="Basic and acidic residues" evidence="1">
    <location>
        <begin position="282"/>
        <end position="293"/>
    </location>
</feature>
<accession>A0A9P8IGH8</accession>
<keyword evidence="3" id="KW-1185">Reference proteome</keyword>
<organism evidence="2 3">
    <name type="scientific">Trichoglossum hirsutum</name>
    <dbReference type="NCBI Taxonomy" id="265104"/>
    <lineage>
        <taxon>Eukaryota</taxon>
        <taxon>Fungi</taxon>
        <taxon>Dikarya</taxon>
        <taxon>Ascomycota</taxon>
        <taxon>Pezizomycotina</taxon>
        <taxon>Geoglossomycetes</taxon>
        <taxon>Geoglossales</taxon>
        <taxon>Geoglossaceae</taxon>
        <taxon>Trichoglossum</taxon>
    </lineage>
</organism>
<name>A0A9P8IGH8_9PEZI</name>
<reference evidence="2" key="1">
    <citation type="submission" date="2021-03" db="EMBL/GenBank/DDBJ databases">
        <title>Comparative genomics and phylogenomic investigation of the class Geoglossomycetes provide insights into ecological specialization and systematics.</title>
        <authorList>
            <person name="Melie T."/>
            <person name="Pirro S."/>
            <person name="Miller A.N."/>
            <person name="Quandt A."/>
        </authorList>
    </citation>
    <scope>NUCLEOTIDE SEQUENCE</scope>
    <source>
        <strain evidence="2">CAQ_001_2017</strain>
    </source>
</reference>
<proteinExistence type="predicted"/>
<dbReference type="AlphaFoldDB" id="A0A9P8IGH8"/>
<feature type="region of interest" description="Disordered" evidence="1">
    <location>
        <begin position="218"/>
        <end position="402"/>
    </location>
</feature>
<evidence type="ECO:0000313" key="3">
    <source>
        <dbReference type="Proteomes" id="UP000750711"/>
    </source>
</evidence>
<feature type="compositionally biased region" description="Polar residues" evidence="1">
    <location>
        <begin position="437"/>
        <end position="454"/>
    </location>
</feature>
<feature type="compositionally biased region" description="Polar residues" evidence="1">
    <location>
        <begin position="324"/>
        <end position="358"/>
    </location>
</feature>
<gene>
    <name evidence="2" type="ORF">GP486_007002</name>
</gene>
<comment type="caution">
    <text evidence="2">The sequence shown here is derived from an EMBL/GenBank/DDBJ whole genome shotgun (WGS) entry which is preliminary data.</text>
</comment>
<feature type="region of interest" description="Disordered" evidence="1">
    <location>
        <begin position="125"/>
        <end position="196"/>
    </location>
</feature>